<evidence type="ECO:0000256" key="5">
    <source>
        <dbReference type="RuleBase" id="RU366019"/>
    </source>
</evidence>
<name>A0A7S2ULU2_9STRA</name>
<feature type="chain" id="PRO_5031344867" description="Neutral ceramidase" evidence="6">
    <location>
        <begin position="29"/>
        <end position="783"/>
    </location>
</feature>
<evidence type="ECO:0000259" key="8">
    <source>
        <dbReference type="Pfam" id="PF17048"/>
    </source>
</evidence>
<keyword evidence="6" id="KW-0732">Signal</keyword>
<evidence type="ECO:0000256" key="6">
    <source>
        <dbReference type="SAM" id="SignalP"/>
    </source>
</evidence>
<dbReference type="PANTHER" id="PTHR12670:SF1">
    <property type="entry name" value="NEUTRAL CERAMIDASE"/>
    <property type="match status" value="1"/>
</dbReference>
<feature type="active site" description="Nucleophile" evidence="3">
    <location>
        <position position="316"/>
    </location>
</feature>
<comment type="similarity">
    <text evidence="1 5">Belongs to the neutral ceramidase family.</text>
</comment>
<comment type="catalytic activity">
    <reaction evidence="5">
        <text>an N-acylsphing-4-enine + H2O = sphing-4-enine + a fatty acid</text>
        <dbReference type="Rhea" id="RHEA:20856"/>
        <dbReference type="ChEBI" id="CHEBI:15377"/>
        <dbReference type="ChEBI" id="CHEBI:28868"/>
        <dbReference type="ChEBI" id="CHEBI:52639"/>
        <dbReference type="ChEBI" id="CHEBI:57756"/>
        <dbReference type="EC" id="3.5.1.23"/>
    </reaction>
</comment>
<dbReference type="GO" id="GO:0046872">
    <property type="term" value="F:metal ion binding"/>
    <property type="evidence" value="ECO:0007669"/>
    <property type="project" value="UniProtKB-KW"/>
</dbReference>
<dbReference type="EC" id="3.5.1.23" evidence="5"/>
<organism evidence="9">
    <name type="scientific">Attheya septentrionalis</name>
    <dbReference type="NCBI Taxonomy" id="420275"/>
    <lineage>
        <taxon>Eukaryota</taxon>
        <taxon>Sar</taxon>
        <taxon>Stramenopiles</taxon>
        <taxon>Ochrophyta</taxon>
        <taxon>Bacillariophyta</taxon>
        <taxon>Coscinodiscophyceae</taxon>
        <taxon>Chaetocerotophycidae</taxon>
        <taxon>Chaetocerotales</taxon>
        <taxon>Attheyaceae</taxon>
        <taxon>Attheya</taxon>
    </lineage>
</organism>
<dbReference type="EMBL" id="HBHQ01019739">
    <property type="protein sequence ID" value="CAD9821434.1"/>
    <property type="molecule type" value="Transcribed_RNA"/>
</dbReference>
<evidence type="ECO:0000256" key="3">
    <source>
        <dbReference type="PIRSR" id="PIRSR606823-1"/>
    </source>
</evidence>
<dbReference type="PANTHER" id="PTHR12670">
    <property type="entry name" value="CERAMIDASE"/>
    <property type="match status" value="1"/>
</dbReference>
<dbReference type="GO" id="GO:0046514">
    <property type="term" value="P:ceramide catabolic process"/>
    <property type="evidence" value="ECO:0007669"/>
    <property type="project" value="InterPro"/>
</dbReference>
<keyword evidence="5" id="KW-0443">Lipid metabolism</keyword>
<keyword evidence="4" id="KW-0479">Metal-binding</keyword>
<dbReference type="InterPro" id="IPR031331">
    <property type="entry name" value="NEUT/ALK_ceramidase_C"/>
</dbReference>
<feature type="domain" description="Neutral/alkaline non-lysosomal ceramidase N-terminal" evidence="7">
    <location>
        <begin position="32"/>
        <end position="568"/>
    </location>
</feature>
<dbReference type="Pfam" id="PF17048">
    <property type="entry name" value="Ceramidse_alk_C"/>
    <property type="match status" value="1"/>
</dbReference>
<gene>
    <name evidence="9" type="ORF">ASEP1449_LOCUS13268</name>
</gene>
<protein>
    <recommendedName>
        <fullName evidence="5">Neutral ceramidase</fullName>
        <ecNumber evidence="5">3.5.1.23</ecNumber>
    </recommendedName>
</protein>
<accession>A0A7S2ULU2</accession>
<dbReference type="AlphaFoldDB" id="A0A7S2ULU2"/>
<keyword evidence="4" id="KW-0862">Zinc</keyword>
<dbReference type="GO" id="GO:0017040">
    <property type="term" value="F:N-acylsphingosine amidohydrolase activity"/>
    <property type="evidence" value="ECO:0007669"/>
    <property type="project" value="UniProtKB-UniRule"/>
</dbReference>
<dbReference type="GO" id="GO:0046512">
    <property type="term" value="P:sphingosine biosynthetic process"/>
    <property type="evidence" value="ECO:0007669"/>
    <property type="project" value="TreeGrafter"/>
</dbReference>
<feature type="domain" description="Neutral/alkaline non-lysosomal ceramidase C-terminal" evidence="8">
    <location>
        <begin position="570"/>
        <end position="719"/>
    </location>
</feature>
<reference evidence="9" key="1">
    <citation type="submission" date="2021-01" db="EMBL/GenBank/DDBJ databases">
        <authorList>
            <person name="Corre E."/>
            <person name="Pelletier E."/>
            <person name="Niang G."/>
            <person name="Scheremetjew M."/>
            <person name="Finn R."/>
            <person name="Kale V."/>
            <person name="Holt S."/>
            <person name="Cochrane G."/>
            <person name="Meng A."/>
            <person name="Brown T."/>
            <person name="Cohen L."/>
        </authorList>
    </citation>
    <scope>NUCLEOTIDE SEQUENCE</scope>
    <source>
        <strain evidence="9">CCMP2084</strain>
    </source>
</reference>
<feature type="binding site" evidence="4">
    <location>
        <position position="264"/>
    </location>
    <ligand>
        <name>Zn(2+)</name>
        <dbReference type="ChEBI" id="CHEBI:29105"/>
    </ligand>
</feature>
<dbReference type="Gene3D" id="2.60.40.2300">
    <property type="entry name" value="Neutral/alkaline non-lysosomal ceramidase, C-terminal domain"/>
    <property type="match status" value="1"/>
</dbReference>
<evidence type="ECO:0000256" key="4">
    <source>
        <dbReference type="PIRSR" id="PIRSR606823-2"/>
    </source>
</evidence>
<proteinExistence type="inferred from homology"/>
<feature type="signal peptide" evidence="6">
    <location>
        <begin position="1"/>
        <end position="28"/>
    </location>
</feature>
<feature type="binding site" evidence="4">
    <location>
        <position position="500"/>
    </location>
    <ligand>
        <name>Zn(2+)</name>
        <dbReference type="ChEBI" id="CHEBI:29105"/>
    </ligand>
</feature>
<dbReference type="InterPro" id="IPR006823">
    <property type="entry name" value="Ceramidase_alk"/>
</dbReference>
<dbReference type="InterPro" id="IPR031329">
    <property type="entry name" value="NEUT/ALK_ceramidase_N"/>
</dbReference>
<evidence type="ECO:0000259" key="7">
    <source>
        <dbReference type="Pfam" id="PF04734"/>
    </source>
</evidence>
<dbReference type="Pfam" id="PF04734">
    <property type="entry name" value="Ceramidase_alk"/>
    <property type="match status" value="1"/>
</dbReference>
<dbReference type="InterPro" id="IPR038445">
    <property type="entry name" value="NCDase_C_sf"/>
</dbReference>
<feature type="binding site" evidence="4">
    <location>
        <position position="153"/>
    </location>
    <ligand>
        <name>Zn(2+)</name>
        <dbReference type="ChEBI" id="CHEBI:29105"/>
    </ligand>
</feature>
<evidence type="ECO:0000256" key="1">
    <source>
        <dbReference type="ARBA" id="ARBA00009835"/>
    </source>
</evidence>
<dbReference type="GO" id="GO:0042759">
    <property type="term" value="P:long-chain fatty acid biosynthetic process"/>
    <property type="evidence" value="ECO:0007669"/>
    <property type="project" value="TreeGrafter"/>
</dbReference>
<comment type="cofactor">
    <cofactor evidence="4">
        <name>Zn(2+)</name>
        <dbReference type="ChEBI" id="CHEBI:29105"/>
    </cofactor>
    <text evidence="4">Binds 1 zinc ion per subunit.</text>
</comment>
<sequence>MIPIAFTMRLHRLLQLWILGLAFISIRSDDGYIIGTGIYDITGPAAQVNLMGYARTEQTAHGIHMRLRSRAFIVGEKFDTVESVTSLRAKNDNQSLDPDKTVCFVSIDAGMGSDLLTKRVLDRLEELMPPAVSDREDNRRICHQDNLSISGTHTHSASAGFLQYALYQISSYGFVEETMSAYVEGVAQSLIRAYANLQSGSITASNGLLFGANINRSPSSYLLNPENEREQYVDEGDTDKNMLLLKLAADDGANVGVISWFSVHGTSMNASNLLLSGDNKGYASYLMEKHYNGHDTLPGQGKFVAAFASTNLGDVSPNTKGAKCMDTGLPCDGLTSTCNGRNELCIASGPGKDMFESTEIIGRKQFEHALSLIHNSSIPVRGDVAFRHAYVDMAHREVTLDSGDVVHTCPAAMGYSFAAGTTDGPGQFDFAQGTNTSNPFWNLIGGFLSRPSPEQITCQHPKPILLNTGTAKVPYAWDPTTVPLSIFKIGQLFIVSVPGEFTTMAGRRLRSAVVQIATEHGIENPFVTIAGLANTYTGYIVTHEEYIGQRYEAASTLYGPHTLSAYIQEFKRLTRDLLNDKASVSEAAPPDLSKYQVSLLPPVVFDSVGFGRKFGQVSMDVSNEYIAGLDHVIVQFYSANPRNNQKIEGTFLTVDKLNADGSWTTKFVDGDWCTKYVWSGNKILGTSYADITWEIPSDTDLGQYRICHYGTRKSLFGGTFDLVSSISDILGYYTGLSAVLDIGILSELVGVASSIVRRVSHSWLNSRLTDFEGCSKTFHVKSR</sequence>
<keyword evidence="2 5" id="KW-0378">Hydrolase</keyword>
<dbReference type="GO" id="GO:0005576">
    <property type="term" value="C:extracellular region"/>
    <property type="evidence" value="ECO:0007669"/>
    <property type="project" value="TreeGrafter"/>
</dbReference>
<dbReference type="GO" id="GO:0016020">
    <property type="term" value="C:membrane"/>
    <property type="evidence" value="ECO:0007669"/>
    <property type="project" value="GOC"/>
</dbReference>
<feature type="binding site" evidence="4">
    <location>
        <position position="539"/>
    </location>
    <ligand>
        <name>Zn(2+)</name>
        <dbReference type="ChEBI" id="CHEBI:29105"/>
    </ligand>
</feature>
<evidence type="ECO:0000313" key="9">
    <source>
        <dbReference type="EMBL" id="CAD9821434.1"/>
    </source>
</evidence>
<keyword evidence="5" id="KW-0746">Sphingolipid metabolism</keyword>
<evidence type="ECO:0000256" key="2">
    <source>
        <dbReference type="ARBA" id="ARBA00022801"/>
    </source>
</evidence>